<keyword evidence="3" id="KW-1003">Cell membrane</keyword>
<dbReference type="InterPro" id="IPR000515">
    <property type="entry name" value="MetI-like"/>
</dbReference>
<keyword evidence="7 8" id="KW-0472">Membrane</keyword>
<dbReference type="CDD" id="cd06261">
    <property type="entry name" value="TM_PBP2"/>
    <property type="match status" value="1"/>
</dbReference>
<reference evidence="10 11" key="1">
    <citation type="submission" date="2011-11" db="EMBL/GenBank/DDBJ databases">
        <title>The Noncontiguous Finished genome of Jonquetella anthropi DSM 22815.</title>
        <authorList>
            <consortium name="US DOE Joint Genome Institute (JGI-PGF)"/>
            <person name="Lucas S."/>
            <person name="Copeland A."/>
            <person name="Lapidus A."/>
            <person name="Glavina del Rio T."/>
            <person name="Dalin E."/>
            <person name="Tice H."/>
            <person name="Bruce D."/>
            <person name="Goodwin L."/>
            <person name="Pitluck S."/>
            <person name="Peters L."/>
            <person name="Mikhailova N."/>
            <person name="Held B."/>
            <person name="Kyrpides N."/>
            <person name="Mavromatis K."/>
            <person name="Ivanova N."/>
            <person name="Markowitz V."/>
            <person name="Cheng J.-F."/>
            <person name="Hugenholtz P."/>
            <person name="Woyke T."/>
            <person name="Wu D."/>
            <person name="Gronow S."/>
            <person name="Wellnitz S."/>
            <person name="Brambilla E."/>
            <person name="Klenk H.-P."/>
            <person name="Eisen J.A."/>
        </authorList>
    </citation>
    <scope>NUCLEOTIDE SEQUENCE [LARGE SCALE GENOMIC DNA]</scope>
    <source>
        <strain evidence="10 11">DSM 22815</strain>
    </source>
</reference>
<keyword evidence="6 8" id="KW-1133">Transmembrane helix</keyword>
<gene>
    <name evidence="10" type="ORF">JonanDRAFT_0098</name>
</gene>
<dbReference type="PROSITE" id="PS50928">
    <property type="entry name" value="ABC_TM1"/>
    <property type="match status" value="1"/>
</dbReference>
<feature type="transmembrane region" description="Helical" evidence="8">
    <location>
        <begin position="148"/>
        <end position="170"/>
    </location>
</feature>
<sequence length="226" mass="24792">MNFDFSFFLHLFPSIIKYGGTTIRLSALAIFCGLCLAFLIAIVMDLRIPGLSQFFRLYISFFRGTPLMAQLFCFYFGILPAIRGAVKSVSSFQAALIILSLASAAYMAESLRAAIGSVPKGQFEAAQSIGMTYPQAMRRIILPQAVRVALPTLFSSFINIVKDTSLVFAIGVKEMMAQAQLEGSGNYRYLEAYLCVLLVFWAITAVMGRTQRALEGRLAGSMGAKK</sequence>
<evidence type="ECO:0000256" key="2">
    <source>
        <dbReference type="ARBA" id="ARBA00022448"/>
    </source>
</evidence>
<comment type="similarity">
    <text evidence="8">Belongs to the binding-protein-dependent transport system permease family.</text>
</comment>
<feature type="transmembrane region" description="Helical" evidence="8">
    <location>
        <begin position="190"/>
        <end position="208"/>
    </location>
</feature>
<dbReference type="PANTHER" id="PTHR30614:SF0">
    <property type="entry name" value="L-CYSTINE TRANSPORT SYSTEM PERMEASE PROTEIN TCYL"/>
    <property type="match status" value="1"/>
</dbReference>
<feature type="transmembrane region" description="Helical" evidence="8">
    <location>
        <begin position="90"/>
        <end position="108"/>
    </location>
</feature>
<keyword evidence="5" id="KW-0029">Amino-acid transport</keyword>
<evidence type="ECO:0000256" key="7">
    <source>
        <dbReference type="ARBA" id="ARBA00023136"/>
    </source>
</evidence>
<dbReference type="STRING" id="885272.JonanDRAFT_0098"/>
<proteinExistence type="inferred from homology"/>
<dbReference type="PANTHER" id="PTHR30614">
    <property type="entry name" value="MEMBRANE COMPONENT OF AMINO ACID ABC TRANSPORTER"/>
    <property type="match status" value="1"/>
</dbReference>
<feature type="transmembrane region" description="Helical" evidence="8">
    <location>
        <begin position="23"/>
        <end position="43"/>
    </location>
</feature>
<feature type="domain" description="ABC transmembrane type-1" evidence="9">
    <location>
        <begin position="19"/>
        <end position="208"/>
    </location>
</feature>
<feature type="transmembrane region" description="Helical" evidence="8">
    <location>
        <begin position="55"/>
        <end position="78"/>
    </location>
</feature>
<dbReference type="OrthoDB" id="9807065at2"/>
<dbReference type="RefSeq" id="WP_008521958.1">
    <property type="nucleotide sequence ID" value="NZ_CM001376.1"/>
</dbReference>
<evidence type="ECO:0000256" key="8">
    <source>
        <dbReference type="RuleBase" id="RU363032"/>
    </source>
</evidence>
<dbReference type="HOGENOM" id="CLU_019602_1_4_0"/>
<dbReference type="InterPro" id="IPR035906">
    <property type="entry name" value="MetI-like_sf"/>
</dbReference>
<protein>
    <submittedName>
        <fullName evidence="10">Amine acid ABC transporter, permease protein, 3-TM region, His/Glu/Gln/Arg/opine family</fullName>
    </submittedName>
</protein>
<dbReference type="EMBL" id="CM001376">
    <property type="protein sequence ID" value="EHM12529.1"/>
    <property type="molecule type" value="Genomic_DNA"/>
</dbReference>
<dbReference type="GO" id="GO:0015184">
    <property type="term" value="F:L-cystine transmembrane transporter activity"/>
    <property type="evidence" value="ECO:0007669"/>
    <property type="project" value="TreeGrafter"/>
</dbReference>
<keyword evidence="4 8" id="KW-0812">Transmembrane</keyword>
<name>H0ULY7_9BACT</name>
<evidence type="ECO:0000256" key="3">
    <source>
        <dbReference type="ARBA" id="ARBA00022475"/>
    </source>
</evidence>
<evidence type="ECO:0000256" key="5">
    <source>
        <dbReference type="ARBA" id="ARBA00022970"/>
    </source>
</evidence>
<dbReference type="AlphaFoldDB" id="H0ULY7"/>
<evidence type="ECO:0000313" key="11">
    <source>
        <dbReference type="Proteomes" id="UP000003806"/>
    </source>
</evidence>
<dbReference type="Gene3D" id="1.10.3720.10">
    <property type="entry name" value="MetI-like"/>
    <property type="match status" value="1"/>
</dbReference>
<comment type="subcellular location">
    <subcellularLocation>
        <location evidence="1 8">Cell membrane</location>
        <topology evidence="1 8">Multi-pass membrane protein</topology>
    </subcellularLocation>
</comment>
<dbReference type="InterPro" id="IPR043429">
    <property type="entry name" value="ArtM/GltK/GlnP/TcyL/YhdX-like"/>
</dbReference>
<evidence type="ECO:0000259" key="9">
    <source>
        <dbReference type="PROSITE" id="PS50928"/>
    </source>
</evidence>
<evidence type="ECO:0000256" key="6">
    <source>
        <dbReference type="ARBA" id="ARBA00022989"/>
    </source>
</evidence>
<dbReference type="SUPFAM" id="SSF161098">
    <property type="entry name" value="MetI-like"/>
    <property type="match status" value="1"/>
</dbReference>
<organism evidence="10 11">
    <name type="scientific">Jonquetella anthropi DSM 22815</name>
    <dbReference type="NCBI Taxonomy" id="885272"/>
    <lineage>
        <taxon>Bacteria</taxon>
        <taxon>Thermotogati</taxon>
        <taxon>Synergistota</taxon>
        <taxon>Synergistia</taxon>
        <taxon>Synergistales</taxon>
        <taxon>Dethiosulfovibrionaceae</taxon>
        <taxon>Jonquetella</taxon>
    </lineage>
</organism>
<accession>H0ULY7</accession>
<keyword evidence="2 8" id="KW-0813">Transport</keyword>
<keyword evidence="11" id="KW-1185">Reference proteome</keyword>
<dbReference type="eggNOG" id="COG0765">
    <property type="taxonomic scope" value="Bacteria"/>
</dbReference>
<evidence type="ECO:0000256" key="1">
    <source>
        <dbReference type="ARBA" id="ARBA00004651"/>
    </source>
</evidence>
<dbReference type="GO" id="GO:0043190">
    <property type="term" value="C:ATP-binding cassette (ABC) transporter complex"/>
    <property type="evidence" value="ECO:0007669"/>
    <property type="project" value="InterPro"/>
</dbReference>
<dbReference type="Pfam" id="PF00528">
    <property type="entry name" value="BPD_transp_1"/>
    <property type="match status" value="1"/>
</dbReference>
<dbReference type="NCBIfam" id="TIGR01726">
    <property type="entry name" value="HEQRo_perm_3TM"/>
    <property type="match status" value="1"/>
</dbReference>
<evidence type="ECO:0000256" key="4">
    <source>
        <dbReference type="ARBA" id="ARBA00022692"/>
    </source>
</evidence>
<evidence type="ECO:0000313" key="10">
    <source>
        <dbReference type="EMBL" id="EHM12529.1"/>
    </source>
</evidence>
<dbReference type="Proteomes" id="UP000003806">
    <property type="component" value="Chromosome"/>
</dbReference>
<dbReference type="InterPro" id="IPR010065">
    <property type="entry name" value="AA_ABC_transptr_permease_3TM"/>
</dbReference>